<dbReference type="EMBL" id="JAATIQ010000163">
    <property type="protein sequence ID" value="KAF4375323.1"/>
    <property type="molecule type" value="Genomic_DNA"/>
</dbReference>
<proteinExistence type="predicted"/>
<feature type="transmembrane region" description="Helical" evidence="1">
    <location>
        <begin position="72"/>
        <end position="92"/>
    </location>
</feature>
<name>A0A7J6FX35_CANSA</name>
<keyword evidence="1" id="KW-1133">Transmembrane helix</keyword>
<evidence type="ECO:0000313" key="2">
    <source>
        <dbReference type="EMBL" id="KAF4375323.1"/>
    </source>
</evidence>
<comment type="caution">
    <text evidence="2">The sequence shown here is derived from an EMBL/GenBank/DDBJ whole genome shotgun (WGS) entry which is preliminary data.</text>
</comment>
<accession>A0A7J6FX35</accession>
<keyword evidence="1" id="KW-0812">Transmembrane</keyword>
<gene>
    <name evidence="2" type="ORF">G4B88_021989</name>
</gene>
<reference evidence="2 3" key="1">
    <citation type="journal article" date="2020" name="bioRxiv">
        <title>Sequence and annotation of 42 cannabis genomes reveals extensive copy number variation in cannabinoid synthesis and pathogen resistance genes.</title>
        <authorList>
            <person name="Mckernan K.J."/>
            <person name="Helbert Y."/>
            <person name="Kane L.T."/>
            <person name="Ebling H."/>
            <person name="Zhang L."/>
            <person name="Liu B."/>
            <person name="Eaton Z."/>
            <person name="Mclaughlin S."/>
            <person name="Kingan S."/>
            <person name="Baybayan P."/>
            <person name="Concepcion G."/>
            <person name="Jordan M."/>
            <person name="Riva A."/>
            <person name="Barbazuk W."/>
            <person name="Harkins T."/>
        </authorList>
    </citation>
    <scope>NUCLEOTIDE SEQUENCE [LARGE SCALE GENOMIC DNA]</scope>
    <source>
        <strain evidence="3">cv. Jamaican Lion 4</strain>
        <tissue evidence="2">Leaf</tissue>
    </source>
</reference>
<protein>
    <submittedName>
        <fullName evidence="2">Uncharacterized protein</fullName>
    </submittedName>
</protein>
<keyword evidence="1" id="KW-0472">Membrane</keyword>
<evidence type="ECO:0000256" key="1">
    <source>
        <dbReference type="SAM" id="Phobius"/>
    </source>
</evidence>
<evidence type="ECO:0000313" key="3">
    <source>
        <dbReference type="Proteomes" id="UP000583929"/>
    </source>
</evidence>
<dbReference type="AlphaFoldDB" id="A0A7J6FX35"/>
<dbReference type="Proteomes" id="UP000583929">
    <property type="component" value="Unassembled WGS sequence"/>
</dbReference>
<organism evidence="2 3">
    <name type="scientific">Cannabis sativa</name>
    <name type="common">Hemp</name>
    <name type="synonym">Marijuana</name>
    <dbReference type="NCBI Taxonomy" id="3483"/>
    <lineage>
        <taxon>Eukaryota</taxon>
        <taxon>Viridiplantae</taxon>
        <taxon>Streptophyta</taxon>
        <taxon>Embryophyta</taxon>
        <taxon>Tracheophyta</taxon>
        <taxon>Spermatophyta</taxon>
        <taxon>Magnoliopsida</taxon>
        <taxon>eudicotyledons</taxon>
        <taxon>Gunneridae</taxon>
        <taxon>Pentapetalae</taxon>
        <taxon>rosids</taxon>
        <taxon>fabids</taxon>
        <taxon>Rosales</taxon>
        <taxon>Cannabaceae</taxon>
        <taxon>Cannabis</taxon>
    </lineage>
</organism>
<sequence>MGGRHRPDLVVADLSCWASLLRYLSLVAGGRKLSRSLGSRDDDNGELLMALLLLFLSCRFAKVLFRRVLELCCVYILGLLFICLGSDAQWFLVSFQSFVDVGGGTGVYPKEMCFSCLITFIVQNNNKRSGMDFSHWKMAVLQCPWSACLGLVMSSNSLLKGLFQLQNILPVAYLNQLSFQDFLSQAEEEFELDIPCTKDDFIDLIYCLGT</sequence>
<keyword evidence="3" id="KW-1185">Reference proteome</keyword>